<feature type="region of interest" description="Disordered" evidence="1">
    <location>
        <begin position="52"/>
        <end position="76"/>
    </location>
</feature>
<dbReference type="GO" id="GO:0032153">
    <property type="term" value="C:cell division site"/>
    <property type="evidence" value="ECO:0007669"/>
    <property type="project" value="TreeGrafter"/>
</dbReference>
<reference evidence="4" key="1">
    <citation type="submission" date="2014-07" db="EMBL/GenBank/DDBJ databases">
        <authorList>
            <person name="Urmite Genomes Urmite Genomes"/>
        </authorList>
    </citation>
    <scope>NUCLEOTIDE SEQUENCE</scope>
    <source>
        <strain evidence="4">12M76_air</strain>
    </source>
</reference>
<keyword evidence="2" id="KW-0812">Transmembrane</keyword>
<sequence length="202" mass="22080">MAKARRTPRRGASRARSKPGRRIPAWLIAVCGAMVGLFAAFLFQLEPGRDTVKRDNGSSRPAAPAAPAAPQKQSPSYDFYTLLPESEVLVPRASEPPPPPPPPPKPVPEAQPKPESKPTATTQYFLQAGSFRQRSEADRVRAQIILMGLDVRLEDAKLANGETWHRVQVGPFADPGRLAQAEQTLSGNGFSNLLRQQRTVTR</sequence>
<feature type="compositionally biased region" description="Low complexity" evidence="1">
    <location>
        <begin position="61"/>
        <end position="70"/>
    </location>
</feature>
<dbReference type="PANTHER" id="PTHR38687:SF1">
    <property type="entry name" value="CELL DIVISION PROTEIN DEDD"/>
    <property type="match status" value="1"/>
</dbReference>
<keyword evidence="2" id="KW-1133">Transmembrane helix</keyword>
<dbReference type="InterPro" id="IPR036680">
    <property type="entry name" value="SPOR-like_sf"/>
</dbReference>
<evidence type="ECO:0000313" key="4">
    <source>
        <dbReference type="EMBL" id="CEA05092.1"/>
    </source>
</evidence>
<dbReference type="GO" id="GO:0030428">
    <property type="term" value="C:cell septum"/>
    <property type="evidence" value="ECO:0007669"/>
    <property type="project" value="TreeGrafter"/>
</dbReference>
<evidence type="ECO:0000256" key="2">
    <source>
        <dbReference type="SAM" id="Phobius"/>
    </source>
</evidence>
<dbReference type="InterPro" id="IPR052521">
    <property type="entry name" value="Cell_div_SPOR-domain"/>
</dbReference>
<protein>
    <submittedName>
        <fullName evidence="4">Sporulation domain-containing protein</fullName>
    </submittedName>
</protein>
<feature type="transmembrane region" description="Helical" evidence="2">
    <location>
        <begin position="23"/>
        <end position="43"/>
    </location>
</feature>
<dbReference type="EMBL" id="LK391969">
    <property type="protein sequence ID" value="CEF26947.1"/>
    <property type="molecule type" value="Genomic_DNA"/>
</dbReference>
<name>A0A078MI98_9PSED</name>
<dbReference type="GO" id="GO:0032506">
    <property type="term" value="P:cytokinetic process"/>
    <property type="evidence" value="ECO:0007669"/>
    <property type="project" value="TreeGrafter"/>
</dbReference>
<feature type="domain" description="SPOR" evidence="3">
    <location>
        <begin position="118"/>
        <end position="198"/>
    </location>
</feature>
<dbReference type="SUPFAM" id="SSF110997">
    <property type="entry name" value="Sporulation related repeat"/>
    <property type="match status" value="1"/>
</dbReference>
<dbReference type="PANTHER" id="PTHR38687">
    <property type="entry name" value="CELL DIVISION PROTEIN DEDD-RELATED"/>
    <property type="match status" value="1"/>
</dbReference>
<dbReference type="InterPro" id="IPR007730">
    <property type="entry name" value="SPOR-like_dom"/>
</dbReference>
<gene>
    <name evidence="4" type="ORF">BN1049_01883</name>
</gene>
<dbReference type="GO" id="GO:0042834">
    <property type="term" value="F:peptidoglycan binding"/>
    <property type="evidence" value="ECO:0007669"/>
    <property type="project" value="InterPro"/>
</dbReference>
<dbReference type="Pfam" id="PF05036">
    <property type="entry name" value="SPOR"/>
    <property type="match status" value="1"/>
</dbReference>
<dbReference type="Gene3D" id="3.30.70.1070">
    <property type="entry name" value="Sporulation related repeat"/>
    <property type="match status" value="1"/>
</dbReference>
<feature type="compositionally biased region" description="Pro residues" evidence="1">
    <location>
        <begin position="94"/>
        <end position="111"/>
    </location>
</feature>
<organism evidence="4">
    <name type="scientific">Pseudomonas saudimassiliensis</name>
    <dbReference type="NCBI Taxonomy" id="1461581"/>
    <lineage>
        <taxon>Bacteria</taxon>
        <taxon>Pseudomonadati</taxon>
        <taxon>Pseudomonadota</taxon>
        <taxon>Gammaproteobacteria</taxon>
        <taxon>Pseudomonadales</taxon>
        <taxon>Pseudomonadaceae</taxon>
        <taxon>Pseudomonas</taxon>
    </lineage>
</organism>
<dbReference type="PROSITE" id="PS51724">
    <property type="entry name" value="SPOR"/>
    <property type="match status" value="1"/>
</dbReference>
<evidence type="ECO:0000256" key="1">
    <source>
        <dbReference type="SAM" id="MobiDB-lite"/>
    </source>
</evidence>
<dbReference type="EMBL" id="LM997413">
    <property type="protein sequence ID" value="CEA05092.1"/>
    <property type="molecule type" value="Genomic_DNA"/>
</dbReference>
<dbReference type="RefSeq" id="WP_044499532.1">
    <property type="nucleotide sequence ID" value="NZ_LK391969.1"/>
</dbReference>
<feature type="region of interest" description="Disordered" evidence="1">
    <location>
        <begin position="90"/>
        <end position="120"/>
    </location>
</feature>
<keyword evidence="2" id="KW-0472">Membrane</keyword>
<dbReference type="AlphaFoldDB" id="A0A078MI98"/>
<dbReference type="OrthoDB" id="8558195at2"/>
<accession>A0A078MI98</accession>
<dbReference type="PATRIC" id="fig|1461581.3.peg.1860"/>
<proteinExistence type="predicted"/>
<evidence type="ECO:0000259" key="3">
    <source>
        <dbReference type="PROSITE" id="PS51724"/>
    </source>
</evidence>